<dbReference type="CTD" id="35207"/>
<evidence type="ECO:0000259" key="16">
    <source>
        <dbReference type="PROSITE" id="PS50011"/>
    </source>
</evidence>
<dbReference type="PANTHER" id="PTHR24416:SF349">
    <property type="entry name" value="TYROSINE-PROTEIN KINASE RYK"/>
    <property type="match status" value="1"/>
</dbReference>
<dbReference type="RefSeq" id="XP_028139760.1">
    <property type="nucleotide sequence ID" value="XM_028283959.1"/>
</dbReference>
<evidence type="ECO:0000313" key="19">
    <source>
        <dbReference type="Proteomes" id="UP001652700"/>
    </source>
</evidence>
<keyword evidence="14" id="KW-0325">Glycoprotein</keyword>
<dbReference type="GO" id="GO:0043235">
    <property type="term" value="C:receptor complex"/>
    <property type="evidence" value="ECO:0007669"/>
    <property type="project" value="TreeGrafter"/>
</dbReference>
<keyword evidence="5 15" id="KW-0812">Transmembrane</keyword>
<keyword evidence="8 20" id="KW-0418">Kinase</keyword>
<evidence type="ECO:0000256" key="9">
    <source>
        <dbReference type="ARBA" id="ARBA00022840"/>
    </source>
</evidence>
<dbReference type="PROSITE" id="PS00109">
    <property type="entry name" value="PROTEIN_KINASE_TYR"/>
    <property type="match status" value="1"/>
</dbReference>
<dbReference type="Pfam" id="PF02019">
    <property type="entry name" value="WIF"/>
    <property type="match status" value="1"/>
</dbReference>
<dbReference type="PROSITE" id="PS50814">
    <property type="entry name" value="WIF"/>
    <property type="match status" value="1"/>
</dbReference>
<evidence type="ECO:0000256" key="6">
    <source>
        <dbReference type="ARBA" id="ARBA00022729"/>
    </source>
</evidence>
<dbReference type="GO" id="GO:0004714">
    <property type="term" value="F:transmembrane receptor protein tyrosine kinase activity"/>
    <property type="evidence" value="ECO:0007669"/>
    <property type="project" value="UniProtKB-EC"/>
</dbReference>
<dbReference type="Gene3D" id="3.30.200.20">
    <property type="entry name" value="Phosphorylase Kinase, domain 1"/>
    <property type="match status" value="1"/>
</dbReference>
<evidence type="ECO:0000256" key="13">
    <source>
        <dbReference type="ARBA" id="ARBA00023170"/>
    </source>
</evidence>
<dbReference type="GO" id="GO:0051897">
    <property type="term" value="P:positive regulation of phosphatidylinositol 3-kinase/protein kinase B signal transduction"/>
    <property type="evidence" value="ECO:0007669"/>
    <property type="project" value="TreeGrafter"/>
</dbReference>
<dbReference type="CDD" id="cd05043">
    <property type="entry name" value="PTK_Ryk"/>
    <property type="match status" value="1"/>
</dbReference>
<dbReference type="PROSITE" id="PS50011">
    <property type="entry name" value="PROTEIN_KINASE_DOM"/>
    <property type="match status" value="1"/>
</dbReference>
<dbReference type="GO" id="GO:0007409">
    <property type="term" value="P:axonogenesis"/>
    <property type="evidence" value="ECO:0007669"/>
    <property type="project" value="TreeGrafter"/>
</dbReference>
<dbReference type="EnsemblMetazoa" id="XM_028283959.2">
    <property type="protein sequence ID" value="XP_028139760.1"/>
    <property type="gene ID" value="LOC114333959"/>
</dbReference>
<dbReference type="InterPro" id="IPR011009">
    <property type="entry name" value="Kinase-like_dom_sf"/>
</dbReference>
<evidence type="ECO:0000256" key="15">
    <source>
        <dbReference type="SAM" id="Phobius"/>
    </source>
</evidence>
<dbReference type="GO" id="GO:0007169">
    <property type="term" value="P:cell surface receptor protein tyrosine kinase signaling pathway"/>
    <property type="evidence" value="ECO:0007669"/>
    <property type="project" value="TreeGrafter"/>
</dbReference>
<keyword evidence="6" id="KW-0732">Signal</keyword>
<reference evidence="18" key="2">
    <citation type="submission" date="2025-05" db="UniProtKB">
        <authorList>
            <consortium name="EnsemblMetazoa"/>
        </authorList>
    </citation>
    <scope>IDENTIFICATION</scope>
</reference>
<dbReference type="Proteomes" id="UP001652700">
    <property type="component" value="Unplaced"/>
</dbReference>
<evidence type="ECO:0000256" key="8">
    <source>
        <dbReference type="ARBA" id="ARBA00022777"/>
    </source>
</evidence>
<name>A0A6P7G5G3_DIAVI</name>
<keyword evidence="7" id="KW-0547">Nucleotide-binding</keyword>
<feature type="domain" description="Protein kinase" evidence="16">
    <location>
        <begin position="273"/>
        <end position="541"/>
    </location>
</feature>
<evidence type="ECO:0000256" key="4">
    <source>
        <dbReference type="ARBA" id="ARBA00022679"/>
    </source>
</evidence>
<keyword evidence="10 15" id="KW-1133">Transmembrane helix</keyword>
<evidence type="ECO:0000256" key="14">
    <source>
        <dbReference type="ARBA" id="ARBA00023180"/>
    </source>
</evidence>
<keyword evidence="12" id="KW-0829">Tyrosine-protein kinase</keyword>
<dbReference type="InterPro" id="IPR003306">
    <property type="entry name" value="WIF"/>
</dbReference>
<dbReference type="InterPro" id="IPR000719">
    <property type="entry name" value="Prot_kinase_dom"/>
</dbReference>
<sequence>MKSCTLNNVILLSTVYFCGVSGYLNLYLSLPEVQRLFGLHAELFYIRKGVINNYAFKYVVTIPSNIDSLYFTWESLTPGQPVHYELKVETSNSDALPLPTFNISNIGVIPNTVQTFQISLPCSGVIEGEVDIAIKLNVTVTSENVTTLLFRRKKICLELEKSTTYISKDTLPHFANSANIFYIAVCCAVLLILILAFVVTLYYFKDNKIRRTTENGSGPTTTTTTFLAALPRNSLNASSYGSFRRMPSYSLIDERCKDLQDKITELTIQRCRVRLSSVIHEGTFGKIYHGSYTTEDGNEETVIVKTVADHASDVQISLLLQEGMSMYALNHKHILSILRVTVEEHMAPFLLYPYKNYTNLKLFLQKCKVSSEGVHHTLTTQEVVDMALQIIQAMQYLHKKHLLHKDLAARNCMVDDKLNVLVADNALSRDLFPSDYHCLGDNENRPVKWLAIESLLHKTFSPSSDVWSFGVLLWELTTLAQQPYIEIDPFEIAAYLKDGYRLAQPINCPDELFAVMAYCWAMSAEERPTFTQLHVCLQEFYTQLTRYV</sequence>
<evidence type="ECO:0000313" key="18">
    <source>
        <dbReference type="EnsemblMetazoa" id="XP_028139760.1"/>
    </source>
</evidence>
<dbReference type="KEGG" id="dvv:114333959"/>
<evidence type="ECO:0000259" key="17">
    <source>
        <dbReference type="PROSITE" id="PS50814"/>
    </source>
</evidence>
<dbReference type="InterPro" id="IPR038677">
    <property type="entry name" value="WIF_sf"/>
</dbReference>
<dbReference type="GO" id="GO:0010976">
    <property type="term" value="P:positive regulation of neuron projection development"/>
    <property type="evidence" value="ECO:0007669"/>
    <property type="project" value="TreeGrafter"/>
</dbReference>
<dbReference type="FunFam" id="1.10.510.10:FF:000165">
    <property type="entry name" value="Tyrosine-protein kinase RYK"/>
    <property type="match status" value="1"/>
</dbReference>
<keyword evidence="3" id="KW-0597">Phosphoprotein</keyword>
<dbReference type="InterPro" id="IPR050122">
    <property type="entry name" value="RTK"/>
</dbReference>
<dbReference type="GO" id="GO:0005524">
    <property type="term" value="F:ATP binding"/>
    <property type="evidence" value="ECO:0007669"/>
    <property type="project" value="UniProtKB-KW"/>
</dbReference>
<evidence type="ECO:0000256" key="5">
    <source>
        <dbReference type="ARBA" id="ARBA00022692"/>
    </source>
</evidence>
<dbReference type="PRINTS" id="PR00109">
    <property type="entry name" value="TYRKINASE"/>
</dbReference>
<feature type="transmembrane region" description="Helical" evidence="15">
    <location>
        <begin position="180"/>
        <end position="204"/>
    </location>
</feature>
<accession>A0A6P7G5G3</accession>
<dbReference type="GO" id="GO:0005886">
    <property type="term" value="C:plasma membrane"/>
    <property type="evidence" value="ECO:0007669"/>
    <property type="project" value="UniProtKB-SubCell"/>
</dbReference>
<dbReference type="OrthoDB" id="535945at2759"/>
<evidence type="ECO:0000256" key="3">
    <source>
        <dbReference type="ARBA" id="ARBA00022553"/>
    </source>
</evidence>
<dbReference type="SUPFAM" id="SSF56112">
    <property type="entry name" value="Protein kinase-like (PK-like)"/>
    <property type="match status" value="1"/>
</dbReference>
<dbReference type="EC" id="2.7.10.1" evidence="2"/>
<reference evidence="20" key="1">
    <citation type="submission" date="2025-04" db="UniProtKB">
        <authorList>
            <consortium name="RefSeq"/>
        </authorList>
    </citation>
    <scope>IDENTIFICATION</scope>
    <source>
        <tissue evidence="20">Whole insect</tissue>
    </source>
</reference>
<keyword evidence="4" id="KW-0808">Transferase</keyword>
<dbReference type="Gene3D" id="2.60.40.2170">
    <property type="entry name" value="Wnt, WIF domain"/>
    <property type="match status" value="1"/>
</dbReference>
<evidence type="ECO:0000256" key="1">
    <source>
        <dbReference type="ARBA" id="ARBA00004162"/>
    </source>
</evidence>
<evidence type="ECO:0000256" key="10">
    <source>
        <dbReference type="ARBA" id="ARBA00022989"/>
    </source>
</evidence>
<dbReference type="InParanoid" id="A0A6P7G5G3"/>
<dbReference type="Gene3D" id="1.10.510.10">
    <property type="entry name" value="Transferase(Phosphotransferase) domain 1"/>
    <property type="match status" value="1"/>
</dbReference>
<dbReference type="SMART" id="SM00469">
    <property type="entry name" value="WIF"/>
    <property type="match status" value="1"/>
</dbReference>
<gene>
    <name evidence="20" type="primary">LOC114333959</name>
</gene>
<organism evidence="20">
    <name type="scientific">Diabrotica virgifera virgifera</name>
    <name type="common">western corn rootworm</name>
    <dbReference type="NCBI Taxonomy" id="50390"/>
    <lineage>
        <taxon>Eukaryota</taxon>
        <taxon>Metazoa</taxon>
        <taxon>Ecdysozoa</taxon>
        <taxon>Arthropoda</taxon>
        <taxon>Hexapoda</taxon>
        <taxon>Insecta</taxon>
        <taxon>Pterygota</taxon>
        <taxon>Neoptera</taxon>
        <taxon>Endopterygota</taxon>
        <taxon>Coleoptera</taxon>
        <taxon>Polyphaga</taxon>
        <taxon>Cucujiformia</taxon>
        <taxon>Chrysomeloidea</taxon>
        <taxon>Chrysomelidae</taxon>
        <taxon>Galerucinae</taxon>
        <taxon>Diabroticina</taxon>
        <taxon>Diabroticites</taxon>
        <taxon>Diabrotica</taxon>
    </lineage>
</organism>
<evidence type="ECO:0000256" key="2">
    <source>
        <dbReference type="ARBA" id="ARBA00011902"/>
    </source>
</evidence>
<dbReference type="FunFam" id="3.30.200.20:FF:000502">
    <property type="entry name" value="Tyrosine-protein kinase Drl"/>
    <property type="match status" value="1"/>
</dbReference>
<dbReference type="InterPro" id="IPR008266">
    <property type="entry name" value="Tyr_kinase_AS"/>
</dbReference>
<comment type="subcellular location">
    <subcellularLocation>
        <location evidence="1">Cell membrane</location>
        <topology evidence="1">Single-pass membrane protein</topology>
    </subcellularLocation>
</comment>
<evidence type="ECO:0000256" key="7">
    <source>
        <dbReference type="ARBA" id="ARBA00022741"/>
    </source>
</evidence>
<dbReference type="InterPro" id="IPR001245">
    <property type="entry name" value="Ser-Thr/Tyr_kinase_cat_dom"/>
</dbReference>
<feature type="transmembrane region" description="Helical" evidence="15">
    <location>
        <begin position="9"/>
        <end position="28"/>
    </location>
</feature>
<dbReference type="AlphaFoldDB" id="A0A6P7G5G3"/>
<evidence type="ECO:0000313" key="20">
    <source>
        <dbReference type="RefSeq" id="XP_028139760.1"/>
    </source>
</evidence>
<evidence type="ECO:0000256" key="12">
    <source>
        <dbReference type="ARBA" id="ARBA00023137"/>
    </source>
</evidence>
<proteinExistence type="predicted"/>
<dbReference type="PANTHER" id="PTHR24416">
    <property type="entry name" value="TYROSINE-PROTEIN KINASE RECEPTOR"/>
    <property type="match status" value="1"/>
</dbReference>
<dbReference type="FunCoup" id="A0A6P7G5G3">
    <property type="interactions" value="281"/>
</dbReference>
<protein>
    <recommendedName>
        <fullName evidence="2">receptor protein-tyrosine kinase</fullName>
        <ecNumber evidence="2">2.7.10.1</ecNumber>
    </recommendedName>
</protein>
<feature type="domain" description="WIF" evidence="17">
    <location>
        <begin position="26"/>
        <end position="156"/>
    </location>
</feature>
<keyword evidence="11 15" id="KW-0472">Membrane</keyword>
<keyword evidence="13" id="KW-0675">Receptor</keyword>
<dbReference type="Pfam" id="PF07714">
    <property type="entry name" value="PK_Tyr_Ser-Thr"/>
    <property type="match status" value="1"/>
</dbReference>
<keyword evidence="19" id="KW-1185">Reference proteome</keyword>
<keyword evidence="9" id="KW-0067">ATP-binding</keyword>
<dbReference type="GeneID" id="114333959"/>
<evidence type="ECO:0000256" key="11">
    <source>
        <dbReference type="ARBA" id="ARBA00023136"/>
    </source>
</evidence>